<dbReference type="CDD" id="cd06179">
    <property type="entry name" value="MFS_TRI12_like"/>
    <property type="match status" value="1"/>
</dbReference>
<dbReference type="InterPro" id="IPR011701">
    <property type="entry name" value="MFS"/>
</dbReference>
<dbReference type="VEuPathDB" id="FungiDB:PV06_11694"/>
<feature type="transmembrane region" description="Helical" evidence="5">
    <location>
        <begin position="225"/>
        <end position="244"/>
    </location>
</feature>
<sequence length="616" mass="65698">MSGSQQQSDSMAMKFEEPVISTEPHKKDEMGVQLKHLEMNDSHTDALGNLVYVNDEEEPELHFRTWIALASVGLVLCGQGIAFQGPPTVLSFIGADLGNPAAQTWIVNAMSLVQAVLGPLIASASDVFQVRKPILVASCLLALIGSGIAPGSTDIYRLIGAQALLGVGMSAVPLSYVVPSEILPRRWRPLAQAAAAVIAALTAMMGPLSIGALTKRNPHNGWRQFYWIMFAIWGAGAVGIFFGYRPPKRHTRMDHLSFWQKVVHLDLPGMALLVIGLTLFSVGLSLGGGLYSWSNARTISTIVVGFVVLVAFGLYEWKGTDHGVLSHDLFRGGKSQGRNYAILNGLMVIEAVLGFPFIVFYSIMSNTSSIRTNMLFTTNPFMIAVRLLPYWGFFLLSCPVWGFLSSKFRTIREPLFFGYFLFTAGNIGLATIQPGDNANQLAFAALAGIGFGSPLILIIAGVQLSTPHHLIATATAVTNSARAVGGVIFTAGYGAALANRLASKLPAYVAEAGGKAGLAPDALPAFIGGISTYNETMLGGVAGVTPTAISQGFLAQQHAWADSLRVVPVIAAPFGAVACFGCLLLGDLKKTMTYRVDAPVEDLHAKNHHRETVTPA</sequence>
<feature type="transmembrane region" description="Helical" evidence="5">
    <location>
        <begin position="383"/>
        <end position="404"/>
    </location>
</feature>
<keyword evidence="8" id="KW-1185">Reference proteome</keyword>
<keyword evidence="3 5" id="KW-1133">Transmembrane helix</keyword>
<dbReference type="GO" id="GO:0005886">
    <property type="term" value="C:plasma membrane"/>
    <property type="evidence" value="ECO:0007669"/>
    <property type="project" value="TreeGrafter"/>
</dbReference>
<feature type="transmembrane region" description="Helical" evidence="5">
    <location>
        <begin position="483"/>
        <end position="502"/>
    </location>
</feature>
<dbReference type="PROSITE" id="PS50850">
    <property type="entry name" value="MFS"/>
    <property type="match status" value="1"/>
</dbReference>
<evidence type="ECO:0000256" key="1">
    <source>
        <dbReference type="ARBA" id="ARBA00004141"/>
    </source>
</evidence>
<feature type="transmembrane region" description="Helical" evidence="5">
    <location>
        <begin position="566"/>
        <end position="585"/>
    </location>
</feature>
<dbReference type="Gene3D" id="1.20.1250.20">
    <property type="entry name" value="MFS general substrate transporter like domains"/>
    <property type="match status" value="1"/>
</dbReference>
<organism evidence="7 8">
    <name type="scientific">Exophiala oligosperma</name>
    <dbReference type="NCBI Taxonomy" id="215243"/>
    <lineage>
        <taxon>Eukaryota</taxon>
        <taxon>Fungi</taxon>
        <taxon>Dikarya</taxon>
        <taxon>Ascomycota</taxon>
        <taxon>Pezizomycotina</taxon>
        <taxon>Eurotiomycetes</taxon>
        <taxon>Chaetothyriomycetidae</taxon>
        <taxon>Chaetothyriales</taxon>
        <taxon>Herpotrichiellaceae</taxon>
        <taxon>Exophiala</taxon>
    </lineage>
</organism>
<dbReference type="Pfam" id="PF07690">
    <property type="entry name" value="MFS_1"/>
    <property type="match status" value="1"/>
</dbReference>
<evidence type="ECO:0000256" key="2">
    <source>
        <dbReference type="ARBA" id="ARBA00022692"/>
    </source>
</evidence>
<feature type="transmembrane region" description="Helical" evidence="5">
    <location>
        <begin position="105"/>
        <end position="122"/>
    </location>
</feature>
<feature type="transmembrane region" description="Helical" evidence="5">
    <location>
        <begin position="190"/>
        <end position="213"/>
    </location>
</feature>
<protein>
    <recommendedName>
        <fullName evidence="6">Major facilitator superfamily (MFS) profile domain-containing protein</fullName>
    </recommendedName>
</protein>
<evidence type="ECO:0000259" key="6">
    <source>
        <dbReference type="PROSITE" id="PS50850"/>
    </source>
</evidence>
<dbReference type="OrthoDB" id="2587356at2759"/>
<dbReference type="Proteomes" id="UP000053342">
    <property type="component" value="Unassembled WGS sequence"/>
</dbReference>
<keyword evidence="2 5" id="KW-0812">Transmembrane</keyword>
<dbReference type="SUPFAM" id="SSF103473">
    <property type="entry name" value="MFS general substrate transporter"/>
    <property type="match status" value="1"/>
</dbReference>
<dbReference type="AlphaFoldDB" id="A0A0D2D1C3"/>
<evidence type="ECO:0000256" key="4">
    <source>
        <dbReference type="ARBA" id="ARBA00023136"/>
    </source>
</evidence>
<accession>A0A0D2D1C3</accession>
<reference evidence="7 8" key="1">
    <citation type="submission" date="2015-01" db="EMBL/GenBank/DDBJ databases">
        <title>The Genome Sequence of Exophiala oligosperma CBS72588.</title>
        <authorList>
            <consortium name="The Broad Institute Genomics Platform"/>
            <person name="Cuomo C."/>
            <person name="de Hoog S."/>
            <person name="Gorbushina A."/>
            <person name="Stielow B."/>
            <person name="Teixiera M."/>
            <person name="Abouelleil A."/>
            <person name="Chapman S.B."/>
            <person name="Priest M."/>
            <person name="Young S.K."/>
            <person name="Wortman J."/>
            <person name="Nusbaum C."/>
            <person name="Birren B."/>
        </authorList>
    </citation>
    <scope>NUCLEOTIDE SEQUENCE [LARGE SCALE GENOMIC DNA]</scope>
    <source>
        <strain evidence="7 8">CBS 72588</strain>
    </source>
</reference>
<feature type="transmembrane region" description="Helical" evidence="5">
    <location>
        <begin position="416"/>
        <end position="435"/>
    </location>
</feature>
<dbReference type="RefSeq" id="XP_016256211.1">
    <property type="nucleotide sequence ID" value="XM_016413405.1"/>
</dbReference>
<evidence type="ECO:0000256" key="5">
    <source>
        <dbReference type="SAM" id="Phobius"/>
    </source>
</evidence>
<evidence type="ECO:0000313" key="8">
    <source>
        <dbReference type="Proteomes" id="UP000053342"/>
    </source>
</evidence>
<dbReference type="EMBL" id="KN847383">
    <property type="protein sequence ID" value="KIW35995.1"/>
    <property type="molecule type" value="Genomic_DNA"/>
</dbReference>
<dbReference type="InterPro" id="IPR020846">
    <property type="entry name" value="MFS_dom"/>
</dbReference>
<comment type="subcellular location">
    <subcellularLocation>
        <location evidence="1">Membrane</location>
        <topology evidence="1">Multi-pass membrane protein</topology>
    </subcellularLocation>
</comment>
<dbReference type="InterPro" id="IPR053791">
    <property type="entry name" value="MFS_Tri12-like"/>
</dbReference>
<evidence type="ECO:0000313" key="7">
    <source>
        <dbReference type="EMBL" id="KIW35995.1"/>
    </source>
</evidence>
<gene>
    <name evidence="7" type="ORF">PV06_11694</name>
</gene>
<feature type="transmembrane region" description="Helical" evidence="5">
    <location>
        <begin position="340"/>
        <end position="363"/>
    </location>
</feature>
<proteinExistence type="predicted"/>
<evidence type="ECO:0000256" key="3">
    <source>
        <dbReference type="ARBA" id="ARBA00022989"/>
    </source>
</evidence>
<feature type="domain" description="Major facilitator superfamily (MFS) profile" evidence="6">
    <location>
        <begin position="66"/>
        <end position="537"/>
    </location>
</feature>
<dbReference type="PANTHER" id="PTHR23501">
    <property type="entry name" value="MAJOR FACILITATOR SUPERFAMILY"/>
    <property type="match status" value="1"/>
</dbReference>
<dbReference type="PANTHER" id="PTHR23501:SF195">
    <property type="entry name" value="PEP5"/>
    <property type="match status" value="1"/>
</dbReference>
<feature type="transmembrane region" description="Helical" evidence="5">
    <location>
        <begin position="134"/>
        <end position="152"/>
    </location>
</feature>
<feature type="transmembrane region" description="Helical" evidence="5">
    <location>
        <begin position="441"/>
        <end position="462"/>
    </location>
</feature>
<feature type="transmembrane region" description="Helical" evidence="5">
    <location>
        <begin position="298"/>
        <end position="317"/>
    </location>
</feature>
<dbReference type="HOGENOM" id="CLU_000960_25_1_1"/>
<dbReference type="GeneID" id="27363768"/>
<dbReference type="InterPro" id="IPR036259">
    <property type="entry name" value="MFS_trans_sf"/>
</dbReference>
<keyword evidence="4 5" id="KW-0472">Membrane</keyword>
<dbReference type="GO" id="GO:0022857">
    <property type="term" value="F:transmembrane transporter activity"/>
    <property type="evidence" value="ECO:0007669"/>
    <property type="project" value="InterPro"/>
</dbReference>
<feature type="transmembrane region" description="Helical" evidence="5">
    <location>
        <begin position="158"/>
        <end position="178"/>
    </location>
</feature>
<name>A0A0D2D1C3_9EURO</name>
<feature type="transmembrane region" description="Helical" evidence="5">
    <location>
        <begin position="265"/>
        <end position="286"/>
    </location>
</feature>